<comment type="caution">
    <text evidence="1">The sequence shown here is derived from an EMBL/GenBank/DDBJ whole genome shotgun (WGS) entry which is preliminary data.</text>
</comment>
<dbReference type="EMBL" id="JAACJO010000007">
    <property type="protein sequence ID" value="KAF5355761.1"/>
    <property type="molecule type" value="Genomic_DNA"/>
</dbReference>
<dbReference type="AlphaFoldDB" id="A0A8H5D8Y2"/>
<dbReference type="SUPFAM" id="SSF52047">
    <property type="entry name" value="RNI-like"/>
    <property type="match status" value="1"/>
</dbReference>
<dbReference type="Proteomes" id="UP000559027">
    <property type="component" value="Unassembled WGS sequence"/>
</dbReference>
<organism evidence="1 2">
    <name type="scientific">Leucocoprinus leucothites</name>
    <dbReference type="NCBI Taxonomy" id="201217"/>
    <lineage>
        <taxon>Eukaryota</taxon>
        <taxon>Fungi</taxon>
        <taxon>Dikarya</taxon>
        <taxon>Basidiomycota</taxon>
        <taxon>Agaricomycotina</taxon>
        <taxon>Agaricomycetes</taxon>
        <taxon>Agaricomycetidae</taxon>
        <taxon>Agaricales</taxon>
        <taxon>Agaricineae</taxon>
        <taxon>Agaricaceae</taxon>
        <taxon>Leucocoprinus</taxon>
    </lineage>
</organism>
<protein>
    <recommendedName>
        <fullName evidence="3">F-box domain-containing protein</fullName>
    </recommendedName>
</protein>
<proteinExistence type="predicted"/>
<accession>A0A8H5D8Y2</accession>
<reference evidence="1 2" key="1">
    <citation type="journal article" date="2020" name="ISME J.">
        <title>Uncovering the hidden diversity of litter-decomposition mechanisms in mushroom-forming fungi.</title>
        <authorList>
            <person name="Floudas D."/>
            <person name="Bentzer J."/>
            <person name="Ahren D."/>
            <person name="Johansson T."/>
            <person name="Persson P."/>
            <person name="Tunlid A."/>
        </authorList>
    </citation>
    <scope>NUCLEOTIDE SEQUENCE [LARGE SCALE GENOMIC DNA]</scope>
    <source>
        <strain evidence="1 2">CBS 146.42</strain>
    </source>
</reference>
<keyword evidence="2" id="KW-1185">Reference proteome</keyword>
<name>A0A8H5D8Y2_9AGAR</name>
<evidence type="ECO:0008006" key="3">
    <source>
        <dbReference type="Google" id="ProtNLM"/>
    </source>
</evidence>
<evidence type="ECO:0000313" key="1">
    <source>
        <dbReference type="EMBL" id="KAF5355761.1"/>
    </source>
</evidence>
<evidence type="ECO:0000313" key="2">
    <source>
        <dbReference type="Proteomes" id="UP000559027"/>
    </source>
</evidence>
<gene>
    <name evidence="1" type="ORF">D9756_003703</name>
</gene>
<sequence length="505" mass="56319">MSLTTLPGELYIAIIQHLEPSSWTQVVLTLSRVLPSAPIPTQLLFYSIRIRQPRQAPALYLRLRKALDATSSQREITDPCASWVKELAIETWTADADVVINIVRLLPNLCSLSIRIGPSNFSPEHLEQLFQEPIGTLTHLSLRFRPYVKKASYYQFHKGVYFDSTLLALAKWPPQQIPAISIVQDPQETSSQKRTFAQPIVFFLLDPHLSVLVHSPSIAYSMTALRLRIPSRPVARSLCVPPSAPTEAYHSPEATPIVPRLEFLDLSTCGMIEGELDMILARFRNLKHLIIDECAVLRVEGHQGEWGAFGKRCALVGVKRARDRERELKVERAGRRGLAAATISIRDRPAGNDEVVPTPRDPGLPKPMIPKIRILPFVPGIRSLATTTVIETEPSHHAAIRAEFEAGWAEGIAQLEVTRARMRTSSRNGVRLLHFTEDAQSVRTTGMEGLEAVDPDDDDAFAISNDTPPILCLAGPTRSEHHPPRCGHSVGWNIWHEPTEEVTID</sequence>
<dbReference type="OrthoDB" id="3353982at2759"/>